<sequence>MNQNKADALQEIRNRMLATSGASHSTPHVGRFATGLKALTGWALAGALILAPWLYGGTRPWTVGLLNMILLGIVVPWLSIAVISKTFFKLPRVLLAAAFLLLLQGWWMTLNAHFVHDSEYSTFAPAATWSENAPGSVDKISSLDMMLRISALVGVVLMGCDLSRSRRWRMRLWWASCIAGISVILLGLIQKLAEAPMIFWQGGRTGHHFFATYLYHGNAGAFINLVLPLVAGLNFMVFQKGRTTAMTFMASGLLICVAGAFSHASKAGAAVSVFLMLVLMVWQARLFLGYGNLHQQRASNLLSFGIGIAAVIAVVLAVGWQFAAQRWHLFDVSRDARMFTYNMCHSMLPDAGAFGFGPGTFSIMFDRYALAANPAMQVFYRYAHQDYMQALIEWGWVGASLMGTIFFGGLLGSFWRYFANSQDWRSYERVLVFSIGLALLGVAMHAAVDFPLQIYSLQLFAAVYLGLAWGSGSWTRPPGNRNEGRRRAAKERIKRRSHPESDHKTPTNKPITENSATGEQSAKKSATEKRSANKSPTEKRNSKAKRGR</sequence>
<feature type="transmembrane region" description="Helical" evidence="2">
    <location>
        <begin position="454"/>
        <end position="475"/>
    </location>
</feature>
<feature type="transmembrane region" description="Helical" evidence="2">
    <location>
        <begin position="213"/>
        <end position="237"/>
    </location>
</feature>
<feature type="transmembrane region" description="Helical" evidence="2">
    <location>
        <begin position="267"/>
        <end position="288"/>
    </location>
</feature>
<gene>
    <name evidence="3" type="ORF">FEM03_22810</name>
</gene>
<feature type="transmembrane region" description="Helical" evidence="2">
    <location>
        <begin position="300"/>
        <end position="323"/>
    </location>
</feature>
<feature type="transmembrane region" description="Helical" evidence="2">
    <location>
        <begin position="38"/>
        <end position="55"/>
    </location>
</feature>
<dbReference type="InterPro" id="IPR051533">
    <property type="entry name" value="WaaL-like"/>
</dbReference>
<feature type="compositionally biased region" description="Basic residues" evidence="1">
    <location>
        <begin position="487"/>
        <end position="497"/>
    </location>
</feature>
<dbReference type="Proteomes" id="UP000306196">
    <property type="component" value="Unassembled WGS sequence"/>
</dbReference>
<protein>
    <recommendedName>
        <fullName evidence="5">O-antigen ligase family protein</fullName>
    </recommendedName>
</protein>
<evidence type="ECO:0000256" key="2">
    <source>
        <dbReference type="SAM" id="Phobius"/>
    </source>
</evidence>
<dbReference type="PANTHER" id="PTHR37422">
    <property type="entry name" value="TEICHURONIC ACID BIOSYNTHESIS PROTEIN TUAE"/>
    <property type="match status" value="1"/>
</dbReference>
<feature type="compositionally biased region" description="Basic and acidic residues" evidence="1">
    <location>
        <begin position="521"/>
        <end position="541"/>
    </location>
</feature>
<keyword evidence="2" id="KW-1133">Transmembrane helix</keyword>
<feature type="transmembrane region" description="Helical" evidence="2">
    <location>
        <begin position="430"/>
        <end position="448"/>
    </location>
</feature>
<name>A0A5R8K7X2_9BACT</name>
<feature type="transmembrane region" description="Helical" evidence="2">
    <location>
        <begin position="172"/>
        <end position="193"/>
    </location>
</feature>
<feature type="transmembrane region" description="Helical" evidence="2">
    <location>
        <begin position="244"/>
        <end position="261"/>
    </location>
</feature>
<feature type="transmembrane region" description="Helical" evidence="2">
    <location>
        <begin position="61"/>
        <end position="83"/>
    </location>
</feature>
<feature type="compositionally biased region" description="Polar residues" evidence="1">
    <location>
        <begin position="507"/>
        <end position="520"/>
    </location>
</feature>
<evidence type="ECO:0000313" key="3">
    <source>
        <dbReference type="EMBL" id="TLD68438.1"/>
    </source>
</evidence>
<dbReference type="OrthoDB" id="196835at2"/>
<keyword evidence="4" id="KW-1185">Reference proteome</keyword>
<feature type="transmembrane region" description="Helical" evidence="2">
    <location>
        <begin position="394"/>
        <end position="418"/>
    </location>
</feature>
<evidence type="ECO:0008006" key="5">
    <source>
        <dbReference type="Google" id="ProtNLM"/>
    </source>
</evidence>
<feature type="region of interest" description="Disordered" evidence="1">
    <location>
        <begin position="476"/>
        <end position="548"/>
    </location>
</feature>
<dbReference type="AlphaFoldDB" id="A0A5R8K7X2"/>
<keyword evidence="2" id="KW-0812">Transmembrane</keyword>
<keyword evidence="2" id="KW-0472">Membrane</keyword>
<feature type="transmembrane region" description="Helical" evidence="2">
    <location>
        <begin position="90"/>
        <end position="108"/>
    </location>
</feature>
<dbReference type="EMBL" id="VAUV01000025">
    <property type="protein sequence ID" value="TLD68438.1"/>
    <property type="molecule type" value="Genomic_DNA"/>
</dbReference>
<proteinExistence type="predicted"/>
<evidence type="ECO:0000313" key="4">
    <source>
        <dbReference type="Proteomes" id="UP000306196"/>
    </source>
</evidence>
<accession>A0A5R8K7X2</accession>
<evidence type="ECO:0000256" key="1">
    <source>
        <dbReference type="SAM" id="MobiDB-lite"/>
    </source>
</evidence>
<dbReference type="PANTHER" id="PTHR37422:SF13">
    <property type="entry name" value="LIPOPOLYSACCHARIDE BIOSYNTHESIS PROTEIN PA4999-RELATED"/>
    <property type="match status" value="1"/>
</dbReference>
<reference evidence="3 4" key="1">
    <citation type="submission" date="2019-05" db="EMBL/GenBank/DDBJ databases">
        <title>Verrucobacter flavum gen. nov., sp. nov. a new member of the family Verrucomicrobiaceae.</title>
        <authorList>
            <person name="Szuroczki S."/>
            <person name="Abbaszade G."/>
            <person name="Szabo A."/>
            <person name="Felfoldi T."/>
            <person name="Schumann P."/>
            <person name="Boka K."/>
            <person name="Keki Z."/>
            <person name="Toumi M."/>
            <person name="Toth E."/>
        </authorList>
    </citation>
    <scope>NUCLEOTIDE SEQUENCE [LARGE SCALE GENOMIC DNA]</scope>
    <source>
        <strain evidence="3 4">MG-N-17</strain>
    </source>
</reference>
<comment type="caution">
    <text evidence="3">The sequence shown here is derived from an EMBL/GenBank/DDBJ whole genome shotgun (WGS) entry which is preliminary data.</text>
</comment>
<dbReference type="RefSeq" id="WP_138088629.1">
    <property type="nucleotide sequence ID" value="NZ_VAUV01000025.1"/>
</dbReference>
<organism evidence="3 4">
    <name type="scientific">Phragmitibacter flavus</name>
    <dbReference type="NCBI Taxonomy" id="2576071"/>
    <lineage>
        <taxon>Bacteria</taxon>
        <taxon>Pseudomonadati</taxon>
        <taxon>Verrucomicrobiota</taxon>
        <taxon>Verrucomicrobiia</taxon>
        <taxon>Verrucomicrobiales</taxon>
        <taxon>Verrucomicrobiaceae</taxon>
        <taxon>Phragmitibacter</taxon>
    </lineage>
</organism>